<proteinExistence type="predicted"/>
<evidence type="ECO:0000313" key="1">
    <source>
        <dbReference type="EMBL" id="UOE18857.1"/>
    </source>
</evidence>
<dbReference type="InterPro" id="IPR018973">
    <property type="entry name" value="MZB"/>
</dbReference>
<sequence length="586" mass="64263">MAKSYQEIRPSQFVTTFGPGSIVETPSGPVVLKSLGDLFTAIGRSPREFEILDERLSRGALDSARIVRMPTNAELGLPADSAIYPTDGFPAWALCTQHQGHQVLYRMGSGCPECPRMANSLRRQKAGREAIRFVTACEAGHLDEVPWRSLVHQGGSPCQTDHYRWNGGGRALRKVEIQCPKCKHRANFGSAYGRTWKCTGRQVETGRRPDTGEAQCSRPARIVQRGAANLRTTEIQTALTILNMPARLHDLLGDSALLMGIRTLASFTRLERQGLLDVAQKAGLSEADLNYLAQIPWREIEVALSQLTGETEEPPSSSVRDAELERLSEAATHGAPVRSGTAGREEAPLFEIHRSGVRTFRGPNEGLTFRVAPVSRLRMVMVQTGYRRLEPTTGQVVPTAFERHGLTWYPGVELFGEGIFVDLVDGPFTPTGGRATIWQSRHDSQQPGERGDSEVLPHPQHVWWHSLAHRLLWALSVDSGYSSAAIRERIYTRIENGVAVGGGILLYTVQPGGDGTLGGLVSLVNRFDRVLAYALQDVDTCSNDPLCAETTSSGGAACYSCLFVSETSCEHRNQGLDRLLLMENLP</sequence>
<dbReference type="Proteomes" id="UP000265719">
    <property type="component" value="Chromosome"/>
</dbReference>
<organism evidence="1 2">
    <name type="scientific">Thermobifida halotolerans</name>
    <dbReference type="NCBI Taxonomy" id="483545"/>
    <lineage>
        <taxon>Bacteria</taxon>
        <taxon>Bacillati</taxon>
        <taxon>Actinomycetota</taxon>
        <taxon>Actinomycetes</taxon>
        <taxon>Streptosporangiales</taxon>
        <taxon>Nocardiopsidaceae</taxon>
        <taxon>Thermobifida</taxon>
    </lineage>
</organism>
<dbReference type="Pfam" id="PF09369">
    <property type="entry name" value="MZB"/>
    <property type="match status" value="1"/>
</dbReference>
<protein>
    <submittedName>
        <fullName evidence="1">DUF1998 domain-containing protein</fullName>
    </submittedName>
</protein>
<reference evidence="1" key="1">
    <citation type="submission" date="2020-10" db="EMBL/GenBank/DDBJ databases">
        <title>De novo genome project of the cellulose decomposer Thermobifida halotolerans type strain.</title>
        <authorList>
            <person name="Nagy I."/>
            <person name="Horvath B."/>
            <person name="Kukolya J."/>
            <person name="Nagy I."/>
            <person name="Orsini M."/>
        </authorList>
    </citation>
    <scope>NUCLEOTIDE SEQUENCE</scope>
    <source>
        <strain evidence="1">DSM 44931</strain>
    </source>
</reference>
<accession>A0A399FV13</accession>
<dbReference type="NCBIfam" id="NF038324">
    <property type="entry name" value="DrmB_fam"/>
    <property type="match status" value="1"/>
</dbReference>
<dbReference type="RefSeq" id="WP_068691518.1">
    <property type="nucleotide sequence ID" value="NZ_CP063196.1"/>
</dbReference>
<dbReference type="AlphaFoldDB" id="A0A399FV13"/>
<dbReference type="EMBL" id="CP063196">
    <property type="protein sequence ID" value="UOE18857.1"/>
    <property type="molecule type" value="Genomic_DNA"/>
</dbReference>
<gene>
    <name evidence="1" type="ORF">NI17_019105</name>
</gene>
<evidence type="ECO:0000313" key="2">
    <source>
        <dbReference type="Proteomes" id="UP000265719"/>
    </source>
</evidence>
<dbReference type="KEGG" id="thao:NI17_019105"/>
<keyword evidence="2" id="KW-1185">Reference proteome</keyword>
<dbReference type="InterPro" id="IPR047721">
    <property type="entry name" value="DrmB"/>
</dbReference>
<name>A0A399FV13_9ACTN</name>
<dbReference type="OrthoDB" id="9134227at2"/>